<dbReference type="EMBL" id="FOAT01000002">
    <property type="protein sequence ID" value="SEK39943.1"/>
    <property type="molecule type" value="Genomic_DNA"/>
</dbReference>
<name>A0A1H7GP48_RUMAL</name>
<gene>
    <name evidence="1" type="ORF">SAMN05216469_102204</name>
</gene>
<sequence>MLLYCDYDSEFAVGVDTFHRVESAVFQHSCLFINGTFLIQPAALLPEFDISVGETAVVELTFPEAVIPFVELGIPCAELVVVDEYSASGESLIYFCKERLLLRLFEMMYRKGGDNGIKGNCGKLFYIVGSLVRHIIKPLKPAFCHTEHIVSDICQQVI</sequence>
<dbReference type="Proteomes" id="UP000186015">
    <property type="component" value="Unassembled WGS sequence"/>
</dbReference>
<evidence type="ECO:0000313" key="2">
    <source>
        <dbReference type="Proteomes" id="UP000186015"/>
    </source>
</evidence>
<accession>A0A1H7GP48</accession>
<dbReference type="AlphaFoldDB" id="A0A1H7GP48"/>
<protein>
    <submittedName>
        <fullName evidence="1">Uncharacterized protein</fullName>
    </submittedName>
</protein>
<evidence type="ECO:0000313" key="1">
    <source>
        <dbReference type="EMBL" id="SEK39943.1"/>
    </source>
</evidence>
<proteinExistence type="predicted"/>
<reference evidence="1 2" key="1">
    <citation type="submission" date="2016-10" db="EMBL/GenBank/DDBJ databases">
        <authorList>
            <person name="de Groot N.N."/>
        </authorList>
    </citation>
    <scope>NUCLEOTIDE SEQUENCE [LARGE SCALE GENOMIC DNA]</scope>
    <source>
        <strain evidence="1 2">KH2T6</strain>
    </source>
</reference>
<organism evidence="1 2">
    <name type="scientific">Ruminococcus albus</name>
    <dbReference type="NCBI Taxonomy" id="1264"/>
    <lineage>
        <taxon>Bacteria</taxon>
        <taxon>Bacillati</taxon>
        <taxon>Bacillota</taxon>
        <taxon>Clostridia</taxon>
        <taxon>Eubacteriales</taxon>
        <taxon>Oscillospiraceae</taxon>
        <taxon>Ruminococcus</taxon>
    </lineage>
</organism>